<dbReference type="OrthoDB" id="103554at2157"/>
<feature type="region of interest" description="Disordered" evidence="1">
    <location>
        <begin position="73"/>
        <end position="106"/>
    </location>
</feature>
<dbReference type="AlphaFoldDB" id="A0A8J8GL70"/>
<dbReference type="InterPro" id="IPR018720">
    <property type="entry name" value="DUF2249"/>
</dbReference>
<dbReference type="InterPro" id="IPR036868">
    <property type="entry name" value="TusA-like_sf"/>
</dbReference>
<evidence type="ECO:0000256" key="1">
    <source>
        <dbReference type="SAM" id="MobiDB-lite"/>
    </source>
</evidence>
<accession>A0A8J8GL70</accession>
<dbReference type="Pfam" id="PF10006">
    <property type="entry name" value="DUF2249"/>
    <property type="match status" value="1"/>
</dbReference>
<protein>
    <submittedName>
        <fullName evidence="3">DUF2249 domain-containing protein</fullName>
    </submittedName>
</protein>
<comment type="caution">
    <text evidence="3">The sequence shown here is derived from an EMBL/GenBank/DDBJ whole genome shotgun (WGS) entry which is preliminary data.</text>
</comment>
<evidence type="ECO:0000313" key="4">
    <source>
        <dbReference type="Proteomes" id="UP000728647"/>
    </source>
</evidence>
<gene>
    <name evidence="3" type="ORF">HT576_13565</name>
</gene>
<reference evidence="3" key="1">
    <citation type="submission" date="2020-06" db="EMBL/GenBank/DDBJ databases">
        <title>Haloterrigena sp. nov., an extremely halophilic archaeon isolated from a saline sediment.</title>
        <authorList>
            <person name="Liu B.-B."/>
        </authorList>
    </citation>
    <scope>NUCLEOTIDE SEQUENCE</scope>
    <source>
        <strain evidence="3">SYSU A121-1</strain>
    </source>
</reference>
<dbReference type="SUPFAM" id="SSF64307">
    <property type="entry name" value="SirA-like"/>
    <property type="match status" value="1"/>
</dbReference>
<organism evidence="3 4">
    <name type="scientific">Haloterrigena gelatinilytica</name>
    <dbReference type="NCBI Taxonomy" id="2741724"/>
    <lineage>
        <taxon>Archaea</taxon>
        <taxon>Methanobacteriati</taxon>
        <taxon>Methanobacteriota</taxon>
        <taxon>Stenosarchaea group</taxon>
        <taxon>Halobacteria</taxon>
        <taxon>Halobacteriales</taxon>
        <taxon>Natrialbaceae</taxon>
        <taxon>Haloterrigena</taxon>
    </lineage>
</organism>
<evidence type="ECO:0000259" key="2">
    <source>
        <dbReference type="Pfam" id="PF10006"/>
    </source>
</evidence>
<dbReference type="Proteomes" id="UP000728647">
    <property type="component" value="Unassembled WGS sequence"/>
</dbReference>
<evidence type="ECO:0000313" key="3">
    <source>
        <dbReference type="EMBL" id="NUB92044.1"/>
    </source>
</evidence>
<feature type="domain" description="DUF2249" evidence="2">
    <location>
        <begin position="21"/>
        <end position="78"/>
    </location>
</feature>
<feature type="region of interest" description="Disordered" evidence="1">
    <location>
        <begin position="1"/>
        <end position="33"/>
    </location>
</feature>
<dbReference type="RefSeq" id="WP_174702313.1">
    <property type="nucleotide sequence ID" value="NZ_JABURA010000001.1"/>
</dbReference>
<name>A0A8J8GL70_9EURY</name>
<dbReference type="EMBL" id="JABURA010000001">
    <property type="protein sequence ID" value="NUB92044.1"/>
    <property type="molecule type" value="Genomic_DNA"/>
</dbReference>
<sequence length="106" mass="11793">MRSPATVVDSTDAPSDRPRTVIDVRSLGPPEPLKNTLEKLVELPDETVLVQRNDRVPQFLFPKLEDRGYAYETVEGGEASDDGEGRGPSNSRTRSDDEVVTVIWRP</sequence>
<proteinExistence type="predicted"/>